<keyword evidence="7 12" id="KW-0812">Transmembrane</keyword>
<organism evidence="16 17">
    <name type="scientific">Paenibacillus hemerocallicola</name>
    <dbReference type="NCBI Taxonomy" id="1172614"/>
    <lineage>
        <taxon>Bacteria</taxon>
        <taxon>Bacillati</taxon>
        <taxon>Bacillota</taxon>
        <taxon>Bacilli</taxon>
        <taxon>Bacillales</taxon>
        <taxon>Paenibacillaceae</taxon>
        <taxon>Paenibacillus</taxon>
    </lineage>
</organism>
<dbReference type="PROSITE" id="PS01035">
    <property type="entry name" value="PTS_EIIB_TYPE_1_CYS"/>
    <property type="match status" value="1"/>
</dbReference>
<keyword evidence="9 12" id="KW-1133">Transmembrane helix</keyword>
<evidence type="ECO:0000259" key="13">
    <source>
        <dbReference type="PROSITE" id="PS51093"/>
    </source>
</evidence>
<dbReference type="EMBL" id="VDCQ01000006">
    <property type="protein sequence ID" value="TNJ67153.1"/>
    <property type="molecule type" value="Genomic_DNA"/>
</dbReference>
<feature type="domain" description="PTS EIIB type-1" evidence="14">
    <location>
        <begin position="386"/>
        <end position="468"/>
    </location>
</feature>
<feature type="domain" description="PTS EIIA type-1" evidence="13">
    <location>
        <begin position="487"/>
        <end position="591"/>
    </location>
</feature>
<evidence type="ECO:0000256" key="11">
    <source>
        <dbReference type="PROSITE-ProRule" id="PRU00421"/>
    </source>
</evidence>
<dbReference type="Gene3D" id="3.30.1360.60">
    <property type="entry name" value="Glucose permease domain IIB"/>
    <property type="match status" value="1"/>
</dbReference>
<evidence type="ECO:0000313" key="16">
    <source>
        <dbReference type="EMBL" id="TNJ67153.1"/>
    </source>
</evidence>
<dbReference type="InterPro" id="IPR003352">
    <property type="entry name" value="PTS_EIIC"/>
</dbReference>
<dbReference type="InterPro" id="IPR050429">
    <property type="entry name" value="PTS_Glucose_EIICBA"/>
</dbReference>
<dbReference type="InterPro" id="IPR001996">
    <property type="entry name" value="PTS_IIB_1"/>
</dbReference>
<dbReference type="RefSeq" id="WP_139601288.1">
    <property type="nucleotide sequence ID" value="NZ_VDCQ01000006.1"/>
</dbReference>
<feature type="domain" description="PTS EIIC type-1" evidence="15">
    <location>
        <begin position="1"/>
        <end position="374"/>
    </location>
</feature>
<evidence type="ECO:0000256" key="9">
    <source>
        <dbReference type="ARBA" id="ARBA00022989"/>
    </source>
</evidence>
<dbReference type="NCBIfam" id="TIGR00830">
    <property type="entry name" value="PTBA"/>
    <property type="match status" value="1"/>
</dbReference>
<dbReference type="PROSITE" id="PS51093">
    <property type="entry name" value="PTS_EIIA_TYPE_1"/>
    <property type="match status" value="1"/>
</dbReference>
<dbReference type="GO" id="GO:0009401">
    <property type="term" value="P:phosphoenolpyruvate-dependent sugar phosphotransferase system"/>
    <property type="evidence" value="ECO:0007669"/>
    <property type="project" value="UniProtKB-KW"/>
</dbReference>
<dbReference type="Proteomes" id="UP000307943">
    <property type="component" value="Unassembled WGS sequence"/>
</dbReference>
<reference evidence="16 17" key="1">
    <citation type="submission" date="2019-05" db="EMBL/GenBank/DDBJ databases">
        <title>We sequenced the genome of Paenibacillus hemerocallicola KCTC 33185 for further insight into its adaptation and study the phylogeny of Paenibacillus.</title>
        <authorList>
            <person name="Narsing Rao M.P."/>
        </authorList>
    </citation>
    <scope>NUCLEOTIDE SEQUENCE [LARGE SCALE GENOMIC DNA]</scope>
    <source>
        <strain evidence="16 17">KCTC 33185</strain>
    </source>
</reference>
<feature type="transmembrane region" description="Helical" evidence="12">
    <location>
        <begin position="74"/>
        <end position="92"/>
    </location>
</feature>
<keyword evidence="2" id="KW-0813">Transport</keyword>
<dbReference type="InterPro" id="IPR018113">
    <property type="entry name" value="PTrfase_EIIB_Cys"/>
</dbReference>
<dbReference type="OrthoDB" id="9764327at2"/>
<evidence type="ECO:0000259" key="15">
    <source>
        <dbReference type="PROSITE" id="PS51103"/>
    </source>
</evidence>
<evidence type="ECO:0000256" key="5">
    <source>
        <dbReference type="ARBA" id="ARBA00022679"/>
    </source>
</evidence>
<evidence type="ECO:0000256" key="10">
    <source>
        <dbReference type="ARBA" id="ARBA00023136"/>
    </source>
</evidence>
<dbReference type="PROSITE" id="PS51098">
    <property type="entry name" value="PTS_EIIB_TYPE_1"/>
    <property type="match status" value="1"/>
</dbReference>
<dbReference type="InterPro" id="IPR001127">
    <property type="entry name" value="PTS_EIIA_1_perm"/>
</dbReference>
<name>A0A5C4TDJ1_9BACL</name>
<keyword evidence="5" id="KW-0808">Transferase</keyword>
<keyword evidence="4 16" id="KW-0762">Sugar transport</keyword>
<keyword evidence="3" id="KW-1003">Cell membrane</keyword>
<accession>A0A5C4TDJ1</accession>
<dbReference type="InterPro" id="IPR011055">
    <property type="entry name" value="Dup_hybrid_motif"/>
</dbReference>
<protein>
    <submittedName>
        <fullName evidence="16">PTS glucose transporter subunit IIA</fullName>
    </submittedName>
</protein>
<dbReference type="Gene3D" id="2.70.70.10">
    <property type="entry name" value="Glucose Permease (Domain IIA)"/>
    <property type="match status" value="1"/>
</dbReference>
<dbReference type="GO" id="GO:0090563">
    <property type="term" value="F:protein-phosphocysteine-sugar phosphotransferase activity"/>
    <property type="evidence" value="ECO:0007669"/>
    <property type="project" value="TreeGrafter"/>
</dbReference>
<keyword evidence="17" id="KW-1185">Reference proteome</keyword>
<feature type="transmembrane region" description="Helical" evidence="12">
    <location>
        <begin position="138"/>
        <end position="157"/>
    </location>
</feature>
<dbReference type="Pfam" id="PF00367">
    <property type="entry name" value="PTS_EIIB"/>
    <property type="match status" value="1"/>
</dbReference>
<feature type="transmembrane region" description="Helical" evidence="12">
    <location>
        <begin position="341"/>
        <end position="362"/>
    </location>
</feature>
<dbReference type="GO" id="GO:0008982">
    <property type="term" value="F:protein-N(PI)-phosphohistidine-sugar phosphotransferase activity"/>
    <property type="evidence" value="ECO:0007669"/>
    <property type="project" value="InterPro"/>
</dbReference>
<dbReference type="FunFam" id="2.70.70.10:FF:000001">
    <property type="entry name" value="PTS system glucose-specific IIA component"/>
    <property type="match status" value="1"/>
</dbReference>
<dbReference type="GO" id="GO:0016301">
    <property type="term" value="F:kinase activity"/>
    <property type="evidence" value="ECO:0007669"/>
    <property type="project" value="UniProtKB-KW"/>
</dbReference>
<comment type="caution">
    <text evidence="16">The sequence shown here is derived from an EMBL/GenBank/DDBJ whole genome shotgun (WGS) entry which is preliminary data.</text>
</comment>
<evidence type="ECO:0000259" key="14">
    <source>
        <dbReference type="PROSITE" id="PS51098"/>
    </source>
</evidence>
<evidence type="ECO:0000256" key="1">
    <source>
        <dbReference type="ARBA" id="ARBA00004651"/>
    </source>
</evidence>
<dbReference type="PROSITE" id="PS51103">
    <property type="entry name" value="PTS_EIIC_TYPE_1"/>
    <property type="match status" value="1"/>
</dbReference>
<evidence type="ECO:0000256" key="6">
    <source>
        <dbReference type="ARBA" id="ARBA00022683"/>
    </source>
</evidence>
<dbReference type="NCBIfam" id="TIGR00826">
    <property type="entry name" value="EIIB_glc"/>
    <property type="match status" value="1"/>
</dbReference>
<evidence type="ECO:0000256" key="7">
    <source>
        <dbReference type="ARBA" id="ARBA00022692"/>
    </source>
</evidence>
<dbReference type="CDD" id="cd00212">
    <property type="entry name" value="PTS_IIB_glc"/>
    <property type="match status" value="1"/>
</dbReference>
<gene>
    <name evidence="16" type="ORF">FE784_06305</name>
</gene>
<evidence type="ECO:0000256" key="8">
    <source>
        <dbReference type="ARBA" id="ARBA00022777"/>
    </source>
</evidence>
<evidence type="ECO:0000256" key="3">
    <source>
        <dbReference type="ARBA" id="ARBA00022475"/>
    </source>
</evidence>
<feature type="transmembrane region" description="Helical" evidence="12">
    <location>
        <begin position="20"/>
        <end position="39"/>
    </location>
</feature>
<dbReference type="SUPFAM" id="SSF51261">
    <property type="entry name" value="Duplicated hybrid motif"/>
    <property type="match status" value="1"/>
</dbReference>
<dbReference type="AlphaFoldDB" id="A0A5C4TDJ1"/>
<keyword evidence="8" id="KW-0418">Kinase</keyword>
<feature type="transmembrane region" description="Helical" evidence="12">
    <location>
        <begin position="46"/>
        <end position="68"/>
    </location>
</feature>
<dbReference type="InterPro" id="IPR013013">
    <property type="entry name" value="PTS_EIIC_1"/>
</dbReference>
<dbReference type="InterPro" id="IPR036878">
    <property type="entry name" value="Glu_permease_IIB"/>
</dbReference>
<dbReference type="Pfam" id="PF02378">
    <property type="entry name" value="PTS_EIIC"/>
    <property type="match status" value="1"/>
</dbReference>
<evidence type="ECO:0000256" key="2">
    <source>
        <dbReference type="ARBA" id="ARBA00022448"/>
    </source>
</evidence>
<feature type="transmembrane region" description="Helical" evidence="12">
    <location>
        <begin position="232"/>
        <end position="254"/>
    </location>
</feature>
<feature type="active site" description="Phosphocysteine intermediate; for EIIB activity" evidence="11">
    <location>
        <position position="408"/>
    </location>
</feature>
<dbReference type="Pfam" id="PF00358">
    <property type="entry name" value="PTS_EIIA_1"/>
    <property type="match status" value="1"/>
</dbReference>
<keyword evidence="10 12" id="KW-0472">Membrane</keyword>
<dbReference type="SUPFAM" id="SSF55604">
    <property type="entry name" value="Glucose permease domain IIB"/>
    <property type="match status" value="1"/>
</dbReference>
<dbReference type="PANTHER" id="PTHR30009:SF20">
    <property type="entry name" value="PTS SYSTEM GLUCOSE-SPECIFIC EIICB COMPONENT-RELATED"/>
    <property type="match status" value="1"/>
</dbReference>
<sequence length="637" mass="69911">MNWTGNLQQFGRSLMIPTIALPAAAILLFLGNLPWYWIGMEPFGEILNYTGTAIFTYLPFLFSIGVALGLTQNAGIAGMAALLGYFIFFSLTKTYMGTFFELGVAGGVLLGVLAAFSYHRFKSIRLPEYIQFFGGPRFVPLFMSFASILFSTIVIQVGPTVKSVMDRFGEWILTHGEVGTFVYGVAYRLLVPFGLHHILNNVVWFQIGPYMREDGHVVYGDLPRFFAGDPDAGIFMAGLYPIMMFALPAVAFAIIHEAREDLKPKVKATFLTAALASFLTGVTEPIEFAFLFVAPYLFVVHALLSGVAMWIAYEMDIHHGFSFSAGAIDYVINEHLATNGLLLLPIGLVFAAVYYVLFRWAIRRFQLPTPGREEGSSLEEWAGDVRYRAPLILQALGGKNNVNQIEACITRLRLTLANDKQMDINALKHLGAAGVIRLGGGNVQVVFGTFSELIREEIVRVMQKEIIQVHFHAPVQGNMIPIEEVPDAIFAQKIVGNGVAFYPERGELLAPVSGKVVHVHPSMHAIGLKTEEGLEVLLHIGIDTSQLTGKWFNAAVKEGDDVAVGQLLIRFDLQKIKKHAKSLATPMVITNPNAVKSWAFAPFSHVKKGQASVMSVIMKEPGDGQDAKLSGGDPSHG</sequence>
<feature type="transmembrane region" description="Helical" evidence="12">
    <location>
        <begin position="288"/>
        <end position="313"/>
    </location>
</feature>
<keyword evidence="6" id="KW-0598">Phosphotransferase system</keyword>
<feature type="transmembrane region" description="Helical" evidence="12">
    <location>
        <begin position="178"/>
        <end position="199"/>
    </location>
</feature>
<evidence type="ECO:0000313" key="17">
    <source>
        <dbReference type="Proteomes" id="UP000307943"/>
    </source>
</evidence>
<dbReference type="PANTHER" id="PTHR30009">
    <property type="entry name" value="CYTOCHROME C-TYPE SYNTHESIS PROTEIN AND PTS TRANSMEMBRANE COMPONENT"/>
    <property type="match status" value="1"/>
</dbReference>
<comment type="subcellular location">
    <subcellularLocation>
        <location evidence="1">Cell membrane</location>
        <topology evidence="1">Multi-pass membrane protein</topology>
    </subcellularLocation>
</comment>
<dbReference type="GO" id="GO:0005886">
    <property type="term" value="C:plasma membrane"/>
    <property type="evidence" value="ECO:0007669"/>
    <property type="project" value="UniProtKB-SubCell"/>
</dbReference>
<evidence type="ECO:0000256" key="12">
    <source>
        <dbReference type="SAM" id="Phobius"/>
    </source>
</evidence>
<proteinExistence type="predicted"/>
<evidence type="ECO:0000256" key="4">
    <source>
        <dbReference type="ARBA" id="ARBA00022597"/>
    </source>
</evidence>
<feature type="transmembrane region" description="Helical" evidence="12">
    <location>
        <begin position="99"/>
        <end position="118"/>
    </location>
</feature>